<dbReference type="RefSeq" id="WP_216151575.1">
    <property type="nucleotide sequence ID" value="NZ_JAHLDV010000091.1"/>
</dbReference>
<sequence length="85" mass="9903">MINKIKNRLYNLNIEKKETNFKPIVFSSILSTIIFITIICIIDKMHIFSNGKDLIKFLGMGISFFVTIILIQYVISRFSNKNNKT</sequence>
<keyword evidence="1" id="KW-0472">Membrane</keyword>
<accession>A0ABS6BYQ8</accession>
<keyword evidence="3" id="KW-1185">Reference proteome</keyword>
<gene>
    <name evidence="2" type="ORF">KPL37_18645</name>
</gene>
<feature type="transmembrane region" description="Helical" evidence="1">
    <location>
        <begin position="24"/>
        <end position="42"/>
    </location>
</feature>
<proteinExistence type="predicted"/>
<protein>
    <submittedName>
        <fullName evidence="2">Uncharacterized protein</fullName>
    </submittedName>
</protein>
<name>A0ABS6BYQ8_9CLOT</name>
<comment type="caution">
    <text evidence="2">The sequence shown here is derived from an EMBL/GenBank/DDBJ whole genome shotgun (WGS) entry which is preliminary data.</text>
</comment>
<evidence type="ECO:0000256" key="1">
    <source>
        <dbReference type="SAM" id="Phobius"/>
    </source>
</evidence>
<evidence type="ECO:0000313" key="2">
    <source>
        <dbReference type="EMBL" id="MBU3161710.1"/>
    </source>
</evidence>
<evidence type="ECO:0000313" key="3">
    <source>
        <dbReference type="Proteomes" id="UP000776252"/>
    </source>
</evidence>
<dbReference type="Proteomes" id="UP000776252">
    <property type="component" value="Unassembled WGS sequence"/>
</dbReference>
<feature type="transmembrane region" description="Helical" evidence="1">
    <location>
        <begin position="54"/>
        <end position="75"/>
    </location>
</feature>
<keyword evidence="1" id="KW-0812">Transmembrane</keyword>
<keyword evidence="1" id="KW-1133">Transmembrane helix</keyword>
<reference evidence="2 3" key="1">
    <citation type="submission" date="2021-06" db="EMBL/GenBank/DDBJ databases">
        <title>Clostridia strains as spoilage organisms.</title>
        <authorList>
            <person name="Wambui J."/>
            <person name="Stephan R."/>
            <person name="Stevens M.J.A."/>
        </authorList>
    </citation>
    <scope>NUCLEOTIDE SEQUENCE [LARGE SCALE GENOMIC DNA]</scope>
    <source>
        <strain evidence="2 3">DSM 14204</strain>
    </source>
</reference>
<organism evidence="2 3">
    <name type="scientific">Clostridium frigoris</name>
    <dbReference type="NCBI Taxonomy" id="205327"/>
    <lineage>
        <taxon>Bacteria</taxon>
        <taxon>Bacillati</taxon>
        <taxon>Bacillota</taxon>
        <taxon>Clostridia</taxon>
        <taxon>Eubacteriales</taxon>
        <taxon>Clostridiaceae</taxon>
        <taxon>Clostridium</taxon>
    </lineage>
</organism>
<dbReference type="EMBL" id="JAHLDV010000091">
    <property type="protein sequence ID" value="MBU3161710.1"/>
    <property type="molecule type" value="Genomic_DNA"/>
</dbReference>